<sequence length="281" mass="31243">MQRTVPALMPAVTLAASLVVATPVEASVSRPCPLIFGHGGYPSGALGADTWNRDQVRQPNNPTAIRRYKGWGASGVEADLQLTRDGTKAVMWHNTSTWGLSGPKANVSQLWWAAGSNRLKGRTITRGIFKGETVYTFREWLAAMRANRMIGLVEIKPEARQSLLNPSAVTRERAWREVLDPVKETYRSQTVILYSHYPQLLAELKRRVAAAGMESVLAGRPSWPDVTEWEEPPPSWRRNVGAWKQALDRGESRIATDYPLQLKNWLKGRCGWGSGAGDVLR</sequence>
<reference evidence="2 3" key="1">
    <citation type="submission" date="2020-08" db="EMBL/GenBank/DDBJ databases">
        <title>Sequencing the genomes of 1000 actinobacteria strains.</title>
        <authorList>
            <person name="Klenk H.-P."/>
        </authorList>
    </citation>
    <scope>NUCLEOTIDE SEQUENCE [LARGE SCALE GENOMIC DNA]</scope>
    <source>
        <strain evidence="2 3">DSM 43768</strain>
    </source>
</reference>
<keyword evidence="1" id="KW-0732">Signal</keyword>
<dbReference type="SUPFAM" id="SSF51695">
    <property type="entry name" value="PLC-like phosphodiesterases"/>
    <property type="match status" value="1"/>
</dbReference>
<dbReference type="RefSeq" id="WP_185101659.1">
    <property type="nucleotide sequence ID" value="NZ_JACHMI010000001.1"/>
</dbReference>
<keyword evidence="3" id="KW-1185">Reference proteome</keyword>
<dbReference type="InterPro" id="IPR017946">
    <property type="entry name" value="PLC-like_Pdiesterase_TIM-brl"/>
</dbReference>
<dbReference type="Gene3D" id="3.20.20.190">
    <property type="entry name" value="Phosphatidylinositol (PI) phosphodiesterase"/>
    <property type="match status" value="1"/>
</dbReference>
<gene>
    <name evidence="2" type="ORF">HD593_001722</name>
</gene>
<dbReference type="EMBL" id="JACHMI010000001">
    <property type="protein sequence ID" value="MBB6546927.1"/>
    <property type="molecule type" value="Genomic_DNA"/>
</dbReference>
<evidence type="ECO:0000313" key="2">
    <source>
        <dbReference type="EMBL" id="MBB6546927.1"/>
    </source>
</evidence>
<name>A0A7X0NNX9_9ACTN</name>
<proteinExistence type="predicted"/>
<feature type="signal peptide" evidence="1">
    <location>
        <begin position="1"/>
        <end position="26"/>
    </location>
</feature>
<comment type="caution">
    <text evidence="2">The sequence shown here is derived from an EMBL/GenBank/DDBJ whole genome shotgun (WGS) entry which is preliminary data.</text>
</comment>
<dbReference type="AlphaFoldDB" id="A0A7X0NNX9"/>
<accession>A0A7X0NNX9</accession>
<protein>
    <submittedName>
        <fullName evidence="2">Glycerophosphoryl diester phosphodiesterase</fullName>
    </submittedName>
</protein>
<evidence type="ECO:0000256" key="1">
    <source>
        <dbReference type="SAM" id="SignalP"/>
    </source>
</evidence>
<dbReference type="Proteomes" id="UP000565579">
    <property type="component" value="Unassembled WGS sequence"/>
</dbReference>
<evidence type="ECO:0000313" key="3">
    <source>
        <dbReference type="Proteomes" id="UP000565579"/>
    </source>
</evidence>
<organism evidence="2 3">
    <name type="scientific">Nonomuraea rubra</name>
    <dbReference type="NCBI Taxonomy" id="46180"/>
    <lineage>
        <taxon>Bacteria</taxon>
        <taxon>Bacillati</taxon>
        <taxon>Actinomycetota</taxon>
        <taxon>Actinomycetes</taxon>
        <taxon>Streptosporangiales</taxon>
        <taxon>Streptosporangiaceae</taxon>
        <taxon>Nonomuraea</taxon>
    </lineage>
</organism>
<dbReference type="GO" id="GO:0006629">
    <property type="term" value="P:lipid metabolic process"/>
    <property type="evidence" value="ECO:0007669"/>
    <property type="project" value="InterPro"/>
</dbReference>
<feature type="chain" id="PRO_5031280589" evidence="1">
    <location>
        <begin position="27"/>
        <end position="281"/>
    </location>
</feature>
<dbReference type="GO" id="GO:0008081">
    <property type="term" value="F:phosphoric diester hydrolase activity"/>
    <property type="evidence" value="ECO:0007669"/>
    <property type="project" value="InterPro"/>
</dbReference>